<keyword evidence="3" id="KW-1185">Reference proteome</keyword>
<proteinExistence type="predicted"/>
<evidence type="ECO:0000256" key="1">
    <source>
        <dbReference type="SAM" id="MobiDB-lite"/>
    </source>
</evidence>
<feature type="compositionally biased region" description="Polar residues" evidence="1">
    <location>
        <begin position="362"/>
        <end position="371"/>
    </location>
</feature>
<feature type="compositionally biased region" description="Polar residues" evidence="1">
    <location>
        <begin position="400"/>
        <end position="420"/>
    </location>
</feature>
<sequence length="732" mass="81041">MVVAVRVSPPMKGRVPSRLNMLELVSVANNRYTVSKLRKRALAPGFCYVCSKIDPGGVFRSPNAHLFRKGFMAACEHQPKAPDPTFVQEERMLAVAIDGHREGLLTERTATHHAKLPSISVTIRHGSHSTSHLSPLKRERTFDSTVSRKQLIASTDSELLRKSSDSRLPSLKTATPGASPTKSSKMFAPTPLSSLSKPSASLRQSQTLPDNSEAATELIGAERVTVIPTGNEDRGSGITGLSSFSKGTTPTVTTTDLDVDEKLTETDLLSVEKLTLRNSLRASDGKQTFVLKSAPQSQYSTELHQIPLVPFINRTDGLDDPLLTQPLVREAAMLDYTRGVPGSRPRAGRQRERLKLRHHNDSSTGSAQTDRPGSGHLRYHHRAEEDSVPDPGFEIPPTPSDMSLSLSLSNESQGEAASRQTEGRSRKQSKTGRSVITNSDDTTIKFSDGDASEARSRISNLPSGKTTSFCRCVSNLREVSFTRNVCKTCGKPYYISDSGSAATKTQYDYDTSRRSVSLRNKMLQQGGGKVTRKSKNFSDEDYMDFDLNEDQYLSSDDDEFPGHFDDSPTSWYRYKHAQPYPLVDPDTHKIVYLKALHAAQIKALQRSEEELDEKLRRPNVFSYIPLLKRMSVDGVTPRAIGIRPDKPVKIKNGQFMKHIFGDIKPEDFYTGNVVPGRLVFDETPRTTETDAEATTTTRSSGKDTQPIMNDPERSSVSLKMSRKGVNFDNKND</sequence>
<accession>A0ABY7F4I1</accession>
<feature type="compositionally biased region" description="Polar residues" evidence="1">
    <location>
        <begin position="172"/>
        <end position="184"/>
    </location>
</feature>
<feature type="compositionally biased region" description="Polar residues" evidence="1">
    <location>
        <begin position="143"/>
        <end position="157"/>
    </location>
</feature>
<feature type="compositionally biased region" description="Basic residues" evidence="1">
    <location>
        <begin position="346"/>
        <end position="358"/>
    </location>
</feature>
<feature type="region of interest" description="Disordered" evidence="1">
    <location>
        <begin position="123"/>
        <end position="211"/>
    </location>
</feature>
<feature type="compositionally biased region" description="Polar residues" evidence="1">
    <location>
        <begin position="431"/>
        <end position="445"/>
    </location>
</feature>
<organism evidence="2 3">
    <name type="scientific">Mya arenaria</name>
    <name type="common">Soft-shell clam</name>
    <dbReference type="NCBI Taxonomy" id="6604"/>
    <lineage>
        <taxon>Eukaryota</taxon>
        <taxon>Metazoa</taxon>
        <taxon>Spiralia</taxon>
        <taxon>Lophotrochozoa</taxon>
        <taxon>Mollusca</taxon>
        <taxon>Bivalvia</taxon>
        <taxon>Autobranchia</taxon>
        <taxon>Heteroconchia</taxon>
        <taxon>Euheterodonta</taxon>
        <taxon>Imparidentia</taxon>
        <taxon>Neoheterodontei</taxon>
        <taxon>Myida</taxon>
        <taxon>Myoidea</taxon>
        <taxon>Myidae</taxon>
        <taxon>Mya</taxon>
    </lineage>
</organism>
<feature type="region of interest" description="Disordered" evidence="1">
    <location>
        <begin position="683"/>
        <end position="732"/>
    </location>
</feature>
<reference evidence="2" key="1">
    <citation type="submission" date="2022-11" db="EMBL/GenBank/DDBJ databases">
        <title>Centuries of genome instability and evolution in soft-shell clam transmissible cancer (bioRxiv).</title>
        <authorList>
            <person name="Hart S.F.M."/>
            <person name="Yonemitsu M.A."/>
            <person name="Giersch R.M."/>
            <person name="Beal B.F."/>
            <person name="Arriagada G."/>
            <person name="Davis B.W."/>
            <person name="Ostrander E.A."/>
            <person name="Goff S.P."/>
            <person name="Metzger M.J."/>
        </authorList>
    </citation>
    <scope>NUCLEOTIDE SEQUENCE</scope>
    <source>
        <strain evidence="2">MELC-2E11</strain>
        <tissue evidence="2">Siphon/mantle</tissue>
    </source>
</reference>
<name>A0ABY7F4I1_MYAAR</name>
<dbReference type="Proteomes" id="UP001164746">
    <property type="component" value="Chromosome 10"/>
</dbReference>
<feature type="region of interest" description="Disordered" evidence="1">
    <location>
        <begin position="338"/>
        <end position="459"/>
    </location>
</feature>
<evidence type="ECO:0000313" key="3">
    <source>
        <dbReference type="Proteomes" id="UP001164746"/>
    </source>
</evidence>
<feature type="compositionally biased region" description="Low complexity" evidence="1">
    <location>
        <begin position="189"/>
        <end position="205"/>
    </location>
</feature>
<protein>
    <submittedName>
        <fullName evidence="2">Uncharacterized protein</fullName>
    </submittedName>
</protein>
<gene>
    <name evidence="2" type="ORF">MAR_030883</name>
</gene>
<evidence type="ECO:0000313" key="2">
    <source>
        <dbReference type="EMBL" id="WAR16289.1"/>
    </source>
</evidence>
<dbReference type="EMBL" id="CP111021">
    <property type="protein sequence ID" value="WAR16289.1"/>
    <property type="molecule type" value="Genomic_DNA"/>
</dbReference>